<dbReference type="STRING" id="121845.A0A1S4EHY7"/>
<evidence type="ECO:0000313" key="3">
    <source>
        <dbReference type="RefSeq" id="XP_017301831.1"/>
    </source>
</evidence>
<feature type="compositionally biased region" description="Basic and acidic residues" evidence="1">
    <location>
        <begin position="351"/>
        <end position="369"/>
    </location>
</feature>
<accession>A0A1S4EHY7</accession>
<feature type="compositionally biased region" description="Polar residues" evidence="1">
    <location>
        <begin position="542"/>
        <end position="580"/>
    </location>
</feature>
<keyword evidence="2" id="KW-1185">Reference proteome</keyword>
<gene>
    <name evidence="3" type="primary">LOC108253067</name>
</gene>
<organism evidence="2 3">
    <name type="scientific">Diaphorina citri</name>
    <name type="common">Asian citrus psyllid</name>
    <dbReference type="NCBI Taxonomy" id="121845"/>
    <lineage>
        <taxon>Eukaryota</taxon>
        <taxon>Metazoa</taxon>
        <taxon>Ecdysozoa</taxon>
        <taxon>Arthropoda</taxon>
        <taxon>Hexapoda</taxon>
        <taxon>Insecta</taxon>
        <taxon>Pterygota</taxon>
        <taxon>Neoptera</taxon>
        <taxon>Paraneoptera</taxon>
        <taxon>Hemiptera</taxon>
        <taxon>Sternorrhyncha</taxon>
        <taxon>Psylloidea</taxon>
        <taxon>Psyllidae</taxon>
        <taxon>Diaphorininae</taxon>
        <taxon>Diaphorina</taxon>
    </lineage>
</organism>
<protein>
    <submittedName>
        <fullName evidence="3">Uncharacterized protein</fullName>
    </submittedName>
</protein>
<feature type="compositionally biased region" description="Low complexity" evidence="1">
    <location>
        <begin position="460"/>
        <end position="478"/>
    </location>
</feature>
<feature type="non-terminal residue" evidence="3">
    <location>
        <position position="1"/>
    </location>
</feature>
<dbReference type="Proteomes" id="UP000079169">
    <property type="component" value="Unplaced"/>
</dbReference>
<feature type="compositionally biased region" description="Low complexity" evidence="1">
    <location>
        <begin position="678"/>
        <end position="691"/>
    </location>
</feature>
<evidence type="ECO:0000313" key="2">
    <source>
        <dbReference type="Proteomes" id="UP000079169"/>
    </source>
</evidence>
<feature type="compositionally biased region" description="Basic and acidic residues" evidence="1">
    <location>
        <begin position="582"/>
        <end position="593"/>
    </location>
</feature>
<feature type="region of interest" description="Disordered" evidence="1">
    <location>
        <begin position="183"/>
        <end position="391"/>
    </location>
</feature>
<feature type="compositionally biased region" description="Basic and acidic residues" evidence="1">
    <location>
        <begin position="201"/>
        <end position="211"/>
    </location>
</feature>
<sequence length="765" mass="83568">ATSPGDPLTTRVCVELRPPHPTEDGAHLALCNAQGDGTHVALCNDQGDGTHLALCNAQGDGTHLALCNAQGDGTHLSLCSIQESSSVDNTGAAQRDVCSMTSALSTRSPRHPGLISFNPVRTVPYPSAMSVPYSTSPPVLYPSSLPPYSYTRVPVTNSKYPYPHTGAGDAGVIPSQIPYDETSRTVLDGHCGPNSYQVTNESHRKTQDRLSRGIASQTEQTHSSRRNSDTRSCDQRNLDSRNSDQRNLDSRNSDQRNLDSRNSDQRNLDSRNSDQRNLDSRNSDQRNLDSRNSDQRNLDSRNSDQRNLDSRNSDQRNLDSRNSDQRNLDSRNSDQRNLDSRNSDQTNLDSRNSDQRHSDSRNSDQRDCDGICDQNNSDRKTSDSICDERQQPSPLVSRFLKTSANTALDFREFPQGVSPLDNCVNNNYNNSQYPTNNNHASHCNDNCVHSPSKGVSYSTNPSLYSSNPHSSIHSASNPLVPHTRPNNSTSHYFPNHNTPSIASHTTPSARLPQRAFLQSVNPSNNSTSQATKDPTRVKFPAQSPNRQTKALPANANTKLISPNSQTSHKVPNQSIPTGHSGTHPDPHMSTDRKYPATRHNLTNNVNCDTNSILVDNLSDIATDANVGRLMVDGVRIHDMKPADDAVSESTHAVSESTHADSSDSAIELDLNPNLSGAESTLTSGESTLTSGDSNKELMTQISNDLDYLLNTHEDYTPRSLKRNRKGSSPSGGAKMKMSPGHLARHTALAGGVMRNTADLVTTSKK</sequence>
<feature type="region of interest" description="Disordered" evidence="1">
    <location>
        <begin position="454"/>
        <end position="593"/>
    </location>
</feature>
<proteinExistence type="predicted"/>
<feature type="compositionally biased region" description="Basic and acidic residues" evidence="1">
    <location>
        <begin position="376"/>
        <end position="390"/>
    </location>
</feature>
<name>A0A1S4EHY7_DIACI</name>
<feature type="compositionally biased region" description="Polar residues" evidence="1">
    <location>
        <begin position="516"/>
        <end position="532"/>
    </location>
</feature>
<evidence type="ECO:0000256" key="1">
    <source>
        <dbReference type="SAM" id="MobiDB-lite"/>
    </source>
</evidence>
<dbReference type="KEGG" id="dci:108253067"/>
<feature type="compositionally biased region" description="Polar residues" evidence="1">
    <location>
        <begin position="647"/>
        <end position="656"/>
    </location>
</feature>
<dbReference type="OMA" id="HDSKNHD"/>
<feature type="compositionally biased region" description="Polar residues" evidence="1">
    <location>
        <begin position="484"/>
        <end position="508"/>
    </location>
</feature>
<dbReference type="PaxDb" id="121845-A0A1S4EHY7"/>
<feature type="region of interest" description="Disordered" evidence="1">
    <location>
        <begin position="713"/>
        <end position="739"/>
    </location>
</feature>
<dbReference type="GeneID" id="108253067"/>
<dbReference type="RefSeq" id="XP_017301831.1">
    <property type="nucleotide sequence ID" value="XM_017446342.1"/>
</dbReference>
<reference evidence="3" key="1">
    <citation type="submission" date="2025-08" db="UniProtKB">
        <authorList>
            <consortium name="RefSeq"/>
        </authorList>
    </citation>
    <scope>IDENTIFICATION</scope>
</reference>
<dbReference type="AlphaFoldDB" id="A0A1S4EHY7"/>
<feature type="compositionally biased region" description="Basic and acidic residues" evidence="1">
    <location>
        <begin position="226"/>
        <end position="342"/>
    </location>
</feature>
<feature type="region of interest" description="Disordered" evidence="1">
    <location>
        <begin position="642"/>
        <end position="693"/>
    </location>
</feature>